<evidence type="ECO:0000256" key="3">
    <source>
        <dbReference type="ARBA" id="ARBA00022692"/>
    </source>
</evidence>
<dbReference type="Pfam" id="PF09924">
    <property type="entry name" value="LPG_synthase_C"/>
    <property type="match status" value="1"/>
</dbReference>
<evidence type="ECO:0000256" key="2">
    <source>
        <dbReference type="ARBA" id="ARBA00022475"/>
    </source>
</evidence>
<evidence type="ECO:0000259" key="6">
    <source>
        <dbReference type="Pfam" id="PF09924"/>
    </source>
</evidence>
<sequence>MSILQSTEKMDLAYSVLKQYSLDSQHYLSFKKESTFFFGERVRGMISYELAGKKVMSIGDPVCKSEDLENFTIEYLNFCERMGWKPVFNSVSIHMIKILKKHKFSVLKYGEEAILNLSEYTLDGASKSSLRRNVSKVDKRGVWLKEYCPQVERDHAS</sequence>
<accession>A0ABQ1ZZH4</accession>
<name>A0ABQ1ZZH4_9BACL</name>
<evidence type="ECO:0000313" key="8">
    <source>
        <dbReference type="Proteomes" id="UP000605427"/>
    </source>
</evidence>
<feature type="domain" description="Phosphatidylglycerol lysyltransferase C-terminal" evidence="6">
    <location>
        <begin position="20"/>
        <end position="145"/>
    </location>
</feature>
<dbReference type="Proteomes" id="UP000605427">
    <property type="component" value="Unassembled WGS sequence"/>
</dbReference>
<gene>
    <name evidence="7" type="ORF">GCM10007362_29670</name>
</gene>
<comment type="subcellular location">
    <subcellularLocation>
        <location evidence="1">Cell membrane</location>
        <topology evidence="1">Multi-pass membrane protein</topology>
    </subcellularLocation>
</comment>
<proteinExistence type="predicted"/>
<dbReference type="PANTHER" id="PTHR34697:SF2">
    <property type="entry name" value="PHOSPHATIDYLGLYCEROL LYSYLTRANSFERASE"/>
    <property type="match status" value="1"/>
</dbReference>
<dbReference type="InterPro" id="IPR024320">
    <property type="entry name" value="LPG_synthase_C"/>
</dbReference>
<evidence type="ECO:0000256" key="4">
    <source>
        <dbReference type="ARBA" id="ARBA00022989"/>
    </source>
</evidence>
<keyword evidence="8" id="KW-1185">Reference proteome</keyword>
<evidence type="ECO:0000256" key="1">
    <source>
        <dbReference type="ARBA" id="ARBA00004651"/>
    </source>
</evidence>
<dbReference type="PANTHER" id="PTHR34697">
    <property type="entry name" value="PHOSPHATIDYLGLYCEROL LYSYLTRANSFERASE"/>
    <property type="match status" value="1"/>
</dbReference>
<protein>
    <recommendedName>
        <fullName evidence="6">Phosphatidylglycerol lysyltransferase C-terminal domain-containing protein</fullName>
    </recommendedName>
</protein>
<dbReference type="EMBL" id="BMDD01000003">
    <property type="protein sequence ID" value="GGH80801.1"/>
    <property type="molecule type" value="Genomic_DNA"/>
</dbReference>
<evidence type="ECO:0000313" key="7">
    <source>
        <dbReference type="EMBL" id="GGH80801.1"/>
    </source>
</evidence>
<keyword evidence="2" id="KW-1003">Cell membrane</keyword>
<keyword evidence="4" id="KW-1133">Transmembrane helix</keyword>
<keyword evidence="5" id="KW-0472">Membrane</keyword>
<evidence type="ECO:0000256" key="5">
    <source>
        <dbReference type="ARBA" id="ARBA00023136"/>
    </source>
</evidence>
<reference evidence="8" key="1">
    <citation type="journal article" date="2019" name="Int. J. Syst. Evol. Microbiol.">
        <title>The Global Catalogue of Microorganisms (GCM) 10K type strain sequencing project: providing services to taxonomists for standard genome sequencing and annotation.</title>
        <authorList>
            <consortium name="The Broad Institute Genomics Platform"/>
            <consortium name="The Broad Institute Genome Sequencing Center for Infectious Disease"/>
            <person name="Wu L."/>
            <person name="Ma J."/>
        </authorList>
    </citation>
    <scope>NUCLEOTIDE SEQUENCE [LARGE SCALE GENOMIC DNA]</scope>
    <source>
        <strain evidence="8">CCM 8702</strain>
    </source>
</reference>
<organism evidence="7 8">
    <name type="scientific">Saccharibacillus endophyticus</name>
    <dbReference type="NCBI Taxonomy" id="2060666"/>
    <lineage>
        <taxon>Bacteria</taxon>
        <taxon>Bacillati</taxon>
        <taxon>Bacillota</taxon>
        <taxon>Bacilli</taxon>
        <taxon>Bacillales</taxon>
        <taxon>Paenibacillaceae</taxon>
        <taxon>Saccharibacillus</taxon>
    </lineage>
</organism>
<dbReference type="RefSeq" id="WP_172244824.1">
    <property type="nucleotide sequence ID" value="NZ_BMDD01000003.1"/>
</dbReference>
<comment type="caution">
    <text evidence="7">The sequence shown here is derived from an EMBL/GenBank/DDBJ whole genome shotgun (WGS) entry which is preliminary data.</text>
</comment>
<keyword evidence="3" id="KW-0812">Transmembrane</keyword>
<dbReference type="InterPro" id="IPR051211">
    <property type="entry name" value="PG_lysyltransferase"/>
</dbReference>